<dbReference type="EMBL" id="CAMXCT030001802">
    <property type="protein sequence ID" value="CAL4780517.1"/>
    <property type="molecule type" value="Genomic_DNA"/>
</dbReference>
<reference evidence="1" key="1">
    <citation type="submission" date="2022-10" db="EMBL/GenBank/DDBJ databases">
        <authorList>
            <person name="Chen Y."/>
            <person name="Dougan E. K."/>
            <person name="Chan C."/>
            <person name="Rhodes N."/>
            <person name="Thang M."/>
        </authorList>
    </citation>
    <scope>NUCLEOTIDE SEQUENCE</scope>
</reference>
<dbReference type="EMBL" id="CAMXCT020001802">
    <property type="protein sequence ID" value="CAL1146580.1"/>
    <property type="molecule type" value="Genomic_DNA"/>
</dbReference>
<proteinExistence type="predicted"/>
<dbReference type="EMBL" id="CAMXCT010001802">
    <property type="protein sequence ID" value="CAI3993205.1"/>
    <property type="molecule type" value="Genomic_DNA"/>
</dbReference>
<dbReference type="OrthoDB" id="431983at2759"/>
<protein>
    <submittedName>
        <fullName evidence="1">Uncharacterized protein</fullName>
    </submittedName>
</protein>
<evidence type="ECO:0000313" key="2">
    <source>
        <dbReference type="EMBL" id="CAL4780517.1"/>
    </source>
</evidence>
<evidence type="ECO:0000313" key="3">
    <source>
        <dbReference type="Proteomes" id="UP001152797"/>
    </source>
</evidence>
<reference evidence="2 3" key="2">
    <citation type="submission" date="2024-05" db="EMBL/GenBank/DDBJ databases">
        <authorList>
            <person name="Chen Y."/>
            <person name="Shah S."/>
            <person name="Dougan E. K."/>
            <person name="Thang M."/>
            <person name="Chan C."/>
        </authorList>
    </citation>
    <scope>NUCLEOTIDE SEQUENCE [LARGE SCALE GENOMIC DNA]</scope>
</reference>
<keyword evidence="3" id="KW-1185">Reference proteome</keyword>
<evidence type="ECO:0000313" key="1">
    <source>
        <dbReference type="EMBL" id="CAI3993205.1"/>
    </source>
</evidence>
<dbReference type="Proteomes" id="UP001152797">
    <property type="component" value="Unassembled WGS sequence"/>
</dbReference>
<sequence>MAIMGHLIQQQVDAALCTIIDILDEDIDGEYTLAGADRGEAEMPALLALVIEAMKTHPSAPEVQGRGASCVSLLVPYVPPVSLNAMAPGAIAAVLNGSRRYPRRMDVMGGSAAALRAFCELCRRMPPGPLGKAIVESLRHEGAVDCVEQVFCVFSHYEDSTEMLEDAAAVHAQLSGVQALLTRLETEPATSLLRVAGLKALFEEGRLDPEFFSAHAAASAMEACERMVREANEYNETGKDAADPPIDTTRLHEVASLLSGLCRGRLHCMC</sequence>
<organism evidence="1">
    <name type="scientific">Cladocopium goreaui</name>
    <dbReference type="NCBI Taxonomy" id="2562237"/>
    <lineage>
        <taxon>Eukaryota</taxon>
        <taxon>Sar</taxon>
        <taxon>Alveolata</taxon>
        <taxon>Dinophyceae</taxon>
        <taxon>Suessiales</taxon>
        <taxon>Symbiodiniaceae</taxon>
        <taxon>Cladocopium</taxon>
    </lineage>
</organism>
<comment type="caution">
    <text evidence="1">The sequence shown here is derived from an EMBL/GenBank/DDBJ whole genome shotgun (WGS) entry which is preliminary data.</text>
</comment>
<gene>
    <name evidence="1" type="ORF">C1SCF055_LOCUS19976</name>
</gene>
<dbReference type="AlphaFoldDB" id="A0A9P1CKM5"/>
<accession>A0A9P1CKM5</accession>
<name>A0A9P1CKM5_9DINO</name>